<evidence type="ECO:0000313" key="3">
    <source>
        <dbReference type="Proteomes" id="UP000504636"/>
    </source>
</evidence>
<dbReference type="OrthoDB" id="5372703at2759"/>
<name>A0A6A6YQ13_9PEZI</name>
<proteinExistence type="predicted"/>
<feature type="compositionally biased region" description="Polar residues" evidence="1">
    <location>
        <begin position="19"/>
        <end position="35"/>
    </location>
</feature>
<accession>A0A6A6YQ13</accession>
<feature type="region of interest" description="Disordered" evidence="1">
    <location>
        <begin position="18"/>
        <end position="57"/>
    </location>
</feature>
<dbReference type="Proteomes" id="UP000504636">
    <property type="component" value="Unplaced"/>
</dbReference>
<dbReference type="RefSeq" id="XP_033577815.1">
    <property type="nucleotide sequence ID" value="XM_033723542.1"/>
</dbReference>
<sequence>MRTNMLCRLKAQADLARQRNVQATVASSKGQQAGEDSNKAHPEGSFDAPPEEPEEAPPFLVFSVTTQGPLHQLWVHYQPAPHVYHMTPLKVWNAEDQDDAKGFMRAVFQILQWGSIVHWNEVHRHMSQIAMAHDHGVMSPSDRLARW</sequence>
<gene>
    <name evidence="2 4" type="ORF">BDZ99DRAFT_497792</name>
</gene>
<reference evidence="4" key="3">
    <citation type="submission" date="2025-04" db="UniProtKB">
        <authorList>
            <consortium name="RefSeq"/>
        </authorList>
    </citation>
    <scope>IDENTIFICATION</scope>
    <source>
        <strain evidence="4">CBS 304.34</strain>
    </source>
</reference>
<evidence type="ECO:0000313" key="2">
    <source>
        <dbReference type="EMBL" id="KAF2810851.1"/>
    </source>
</evidence>
<evidence type="ECO:0000313" key="4">
    <source>
        <dbReference type="RefSeq" id="XP_033577815.1"/>
    </source>
</evidence>
<reference evidence="2 4" key="1">
    <citation type="journal article" date="2020" name="Stud. Mycol.">
        <title>101 Dothideomycetes genomes: a test case for predicting lifestyles and emergence of pathogens.</title>
        <authorList>
            <person name="Haridas S."/>
            <person name="Albert R."/>
            <person name="Binder M."/>
            <person name="Bloem J."/>
            <person name="Labutti K."/>
            <person name="Salamov A."/>
            <person name="Andreopoulos B."/>
            <person name="Baker S."/>
            <person name="Barry K."/>
            <person name="Bills G."/>
            <person name="Bluhm B."/>
            <person name="Cannon C."/>
            <person name="Castanera R."/>
            <person name="Culley D."/>
            <person name="Daum C."/>
            <person name="Ezra D."/>
            <person name="Gonzalez J."/>
            <person name="Henrissat B."/>
            <person name="Kuo A."/>
            <person name="Liang C."/>
            <person name="Lipzen A."/>
            <person name="Lutzoni F."/>
            <person name="Magnuson J."/>
            <person name="Mondo S."/>
            <person name="Nolan M."/>
            <person name="Ohm R."/>
            <person name="Pangilinan J."/>
            <person name="Park H.-J."/>
            <person name="Ramirez L."/>
            <person name="Alfaro M."/>
            <person name="Sun H."/>
            <person name="Tritt A."/>
            <person name="Yoshinaga Y."/>
            <person name="Zwiers L.-H."/>
            <person name="Turgeon B."/>
            <person name="Goodwin S."/>
            <person name="Spatafora J."/>
            <person name="Crous P."/>
            <person name="Grigoriev I."/>
        </authorList>
    </citation>
    <scope>NUCLEOTIDE SEQUENCE</scope>
    <source>
        <strain evidence="2 4">CBS 304.34</strain>
    </source>
</reference>
<protein>
    <submittedName>
        <fullName evidence="2 4">Uncharacterized protein</fullName>
    </submittedName>
</protein>
<organism evidence="2">
    <name type="scientific">Mytilinidion resinicola</name>
    <dbReference type="NCBI Taxonomy" id="574789"/>
    <lineage>
        <taxon>Eukaryota</taxon>
        <taxon>Fungi</taxon>
        <taxon>Dikarya</taxon>
        <taxon>Ascomycota</taxon>
        <taxon>Pezizomycotina</taxon>
        <taxon>Dothideomycetes</taxon>
        <taxon>Pleosporomycetidae</taxon>
        <taxon>Mytilinidiales</taxon>
        <taxon>Mytilinidiaceae</taxon>
        <taxon>Mytilinidion</taxon>
    </lineage>
</organism>
<dbReference type="AlphaFoldDB" id="A0A6A6YQ13"/>
<evidence type="ECO:0000256" key="1">
    <source>
        <dbReference type="SAM" id="MobiDB-lite"/>
    </source>
</evidence>
<reference evidence="4" key="2">
    <citation type="submission" date="2020-04" db="EMBL/GenBank/DDBJ databases">
        <authorList>
            <consortium name="NCBI Genome Project"/>
        </authorList>
    </citation>
    <scope>NUCLEOTIDE SEQUENCE</scope>
    <source>
        <strain evidence="4">CBS 304.34</strain>
    </source>
</reference>
<dbReference type="GeneID" id="54464435"/>
<dbReference type="EMBL" id="MU003699">
    <property type="protein sequence ID" value="KAF2810851.1"/>
    <property type="molecule type" value="Genomic_DNA"/>
</dbReference>
<keyword evidence="3" id="KW-1185">Reference proteome</keyword>